<dbReference type="SUPFAM" id="SSF50447">
    <property type="entry name" value="Translation proteins"/>
    <property type="match status" value="1"/>
</dbReference>
<dbReference type="PANTHER" id="PTHR43721">
    <property type="entry name" value="ELONGATION FACTOR TU-RELATED"/>
    <property type="match status" value="1"/>
</dbReference>
<dbReference type="AlphaFoldDB" id="A0A3M7Q423"/>
<dbReference type="GO" id="GO:0005525">
    <property type="term" value="F:GTP binding"/>
    <property type="evidence" value="ECO:0007669"/>
    <property type="project" value="UniProtKB-KW"/>
</dbReference>
<keyword evidence="2" id="KW-0547">Nucleotide-binding</keyword>
<evidence type="ECO:0000256" key="3">
    <source>
        <dbReference type="ARBA" id="ARBA00023134"/>
    </source>
</evidence>
<dbReference type="CDD" id="cd04165">
    <property type="entry name" value="GTPBP1_like"/>
    <property type="match status" value="1"/>
</dbReference>
<evidence type="ECO:0000256" key="1">
    <source>
        <dbReference type="ARBA" id="ARBA00007249"/>
    </source>
</evidence>
<dbReference type="PANTHER" id="PTHR43721:SF3">
    <property type="entry name" value="GTP-BINDING PROTEIN 2"/>
    <property type="match status" value="1"/>
</dbReference>
<dbReference type="Pfam" id="PF00009">
    <property type="entry name" value="GTP_EFTU"/>
    <property type="match status" value="1"/>
</dbReference>
<dbReference type="GO" id="GO:0003924">
    <property type="term" value="F:GTPase activity"/>
    <property type="evidence" value="ECO:0007669"/>
    <property type="project" value="InterPro"/>
</dbReference>
<evidence type="ECO:0000259" key="4">
    <source>
        <dbReference type="PROSITE" id="PS51722"/>
    </source>
</evidence>
<organism evidence="5 6">
    <name type="scientific">Brachionus plicatilis</name>
    <name type="common">Marine rotifer</name>
    <name type="synonym">Brachionus muelleri</name>
    <dbReference type="NCBI Taxonomy" id="10195"/>
    <lineage>
        <taxon>Eukaryota</taxon>
        <taxon>Metazoa</taxon>
        <taxon>Spiralia</taxon>
        <taxon>Gnathifera</taxon>
        <taxon>Rotifera</taxon>
        <taxon>Eurotatoria</taxon>
        <taxon>Monogononta</taxon>
        <taxon>Pseudotrocha</taxon>
        <taxon>Ploima</taxon>
        <taxon>Brachionidae</taxon>
        <taxon>Brachionus</taxon>
    </lineage>
</organism>
<dbReference type="CDD" id="cd03694">
    <property type="entry name" value="GTPBP_II"/>
    <property type="match status" value="1"/>
</dbReference>
<dbReference type="PROSITE" id="PS51722">
    <property type="entry name" value="G_TR_2"/>
    <property type="match status" value="1"/>
</dbReference>
<dbReference type="InterPro" id="IPR050055">
    <property type="entry name" value="EF-Tu_GTPase"/>
</dbReference>
<dbReference type="InterPro" id="IPR035531">
    <property type="entry name" value="GTPBP1-like"/>
</dbReference>
<dbReference type="GO" id="GO:0003746">
    <property type="term" value="F:translation elongation factor activity"/>
    <property type="evidence" value="ECO:0007669"/>
    <property type="project" value="TreeGrafter"/>
</dbReference>
<gene>
    <name evidence="5" type="ORF">BpHYR1_027952</name>
</gene>
<evidence type="ECO:0000313" key="5">
    <source>
        <dbReference type="EMBL" id="RNA06160.1"/>
    </source>
</evidence>
<dbReference type="SUPFAM" id="SSF52540">
    <property type="entry name" value="P-loop containing nucleoside triphosphate hydrolases"/>
    <property type="match status" value="1"/>
</dbReference>
<evidence type="ECO:0000256" key="2">
    <source>
        <dbReference type="ARBA" id="ARBA00022741"/>
    </source>
</evidence>
<sequence>MNAGLVDLFGDSDSSSDDDLKISPLDFLPPEIEKGNIEYKLKLIDPTPIRLEHLVTQLKWRLQEGLGEAVYEIGVSDNGFLFGLTEEDLKKSMETLKLMSKRLGATLSVLRERTITDSTGISKKSLEILIRKISEDNEFTRMRIAVLGNIESGKSSLISVLTHDELDNGQGKARLNLLRHIHEIQTGHTSSICNEIMGFNNSAQVENFGNCRSVEEILEKSSKLITFIDLAGHSKYMKTTVKGLTTYSPDFIMLVINANNGIAGTTREHLGFSMALGLKIFIVVNKIDQVSENWLEQIVSEIEELIKSPCCDKIPVRVRTDEDAVHAAQYLSDHQVCPIFMTSCVEGTNLDKLTKFLNILRPIVANEKENESNQLAEFQVDNVFYKKKPGHILSGFVQSGSIKEHDKMLLGPFESGKFIPVEIQTIQRYRVPCNIVRYGQSAAVSIGHPENIKEKLRKGMVLVHPKLNPIACIQFEAEIFVLFHASQLAVGFQATVHIDNVCQTAVIVRMDTSELKTNQKAKVVWEFLSRVEYVRPGSRMIFREGTSKGMGEVIRINAFNPNEVISKKIKTDCENLASIKKKKKRFKEKFGMVLHDSSNIEC</sequence>
<dbReference type="Gene3D" id="3.40.50.300">
    <property type="entry name" value="P-loop containing nucleotide triphosphate hydrolases"/>
    <property type="match status" value="1"/>
</dbReference>
<dbReference type="OrthoDB" id="248233at2759"/>
<name>A0A3M7Q423_BRAPC</name>
<dbReference type="FunFam" id="3.40.50.300:FF:000091">
    <property type="entry name" value="Probable GTP-binding protein 1"/>
    <property type="match status" value="1"/>
</dbReference>
<dbReference type="Gene3D" id="2.40.30.10">
    <property type="entry name" value="Translation factors"/>
    <property type="match status" value="1"/>
</dbReference>
<comment type="caution">
    <text evidence="5">The sequence shown here is derived from an EMBL/GenBank/DDBJ whole genome shotgun (WGS) entry which is preliminary data.</text>
</comment>
<dbReference type="CDD" id="cd03708">
    <property type="entry name" value="GTPBP_III"/>
    <property type="match status" value="1"/>
</dbReference>
<dbReference type="InterPro" id="IPR009000">
    <property type="entry name" value="Transl_B-barrel_sf"/>
</dbReference>
<feature type="domain" description="Tr-type G" evidence="4">
    <location>
        <begin position="139"/>
        <end position="367"/>
    </location>
</feature>
<dbReference type="EMBL" id="REGN01007475">
    <property type="protein sequence ID" value="RNA06160.1"/>
    <property type="molecule type" value="Genomic_DNA"/>
</dbReference>
<dbReference type="InterPro" id="IPR000795">
    <property type="entry name" value="T_Tr_GTP-bd_dom"/>
</dbReference>
<keyword evidence="3" id="KW-0342">GTP-binding</keyword>
<reference evidence="5 6" key="1">
    <citation type="journal article" date="2018" name="Sci. Rep.">
        <title>Genomic signatures of local adaptation to the degree of environmental predictability in rotifers.</title>
        <authorList>
            <person name="Franch-Gras L."/>
            <person name="Hahn C."/>
            <person name="Garcia-Roger E.M."/>
            <person name="Carmona M.J."/>
            <person name="Serra M."/>
            <person name="Gomez A."/>
        </authorList>
    </citation>
    <scope>NUCLEOTIDE SEQUENCE [LARGE SCALE GENOMIC DNA]</scope>
    <source>
        <strain evidence="5">HYR1</strain>
    </source>
</reference>
<dbReference type="STRING" id="10195.A0A3M7Q423"/>
<dbReference type="Proteomes" id="UP000276133">
    <property type="component" value="Unassembled WGS sequence"/>
</dbReference>
<keyword evidence="5" id="KW-0378">Hydrolase</keyword>
<dbReference type="InterPro" id="IPR009001">
    <property type="entry name" value="Transl_elong_EF1A/Init_IF2_C"/>
</dbReference>
<keyword evidence="6" id="KW-1185">Reference proteome</keyword>
<dbReference type="InterPro" id="IPR027417">
    <property type="entry name" value="P-loop_NTPase"/>
</dbReference>
<accession>A0A3M7Q423</accession>
<comment type="similarity">
    <text evidence="1">Belongs to the TRAFAC class translation factor GTPase superfamily. Classic translation factor GTPase family. EF-Tu/EF-1A subfamily.</text>
</comment>
<dbReference type="EC" id="3.6.1.15" evidence="5"/>
<proteinExistence type="inferred from homology"/>
<protein>
    <submittedName>
        <fullName evidence="5">GTP-binding 2-like</fullName>
        <ecNumber evidence="5">3.6.1.15</ecNumber>
    </submittedName>
</protein>
<evidence type="ECO:0000313" key="6">
    <source>
        <dbReference type="Proteomes" id="UP000276133"/>
    </source>
</evidence>
<dbReference type="SUPFAM" id="SSF50465">
    <property type="entry name" value="EF-Tu/eEF-1alpha/eIF2-gamma C-terminal domain"/>
    <property type="match status" value="1"/>
</dbReference>